<dbReference type="GO" id="GO:0005524">
    <property type="term" value="F:ATP binding"/>
    <property type="evidence" value="ECO:0007669"/>
    <property type="project" value="UniProtKB-KW"/>
</dbReference>
<feature type="domain" description="Protein kinase" evidence="4">
    <location>
        <begin position="1"/>
        <end position="95"/>
    </location>
</feature>
<dbReference type="Pfam" id="PF00069">
    <property type="entry name" value="Pkinase"/>
    <property type="match status" value="1"/>
</dbReference>
<dbReference type="AlphaFoldDB" id="A0A6B2L173"/>
<dbReference type="InterPro" id="IPR011009">
    <property type="entry name" value="Kinase-like_dom_sf"/>
</dbReference>
<dbReference type="InterPro" id="IPR050629">
    <property type="entry name" value="STE20/SPS1-PAK"/>
</dbReference>
<name>A0A6B2L173_9EUKA</name>
<organism evidence="5">
    <name type="scientific">Arcella intermedia</name>
    <dbReference type="NCBI Taxonomy" id="1963864"/>
    <lineage>
        <taxon>Eukaryota</taxon>
        <taxon>Amoebozoa</taxon>
        <taxon>Tubulinea</taxon>
        <taxon>Elardia</taxon>
        <taxon>Arcellinida</taxon>
        <taxon>Sphaerothecina</taxon>
        <taxon>Arcellidae</taxon>
        <taxon>Arcella</taxon>
    </lineage>
</organism>
<sequence length="550" mass="64318">MAPEVMLNAAGKRPYDKNVDIWSLGITLIECAECQPPNTHLGPLRAIHVIPHRDPPTLTNPENFSPSFVNFLSSCLQKDPAERPTAQKLLTHEIFNHMFPKCFLFPQKKEVEKTETPEEAQLTLSGTAQEDSMWDAWSWDDEELKSMSGDDLSFLKNEKETLAIVLSSHSEETTAKPPTTHRKSFTKISGKPGWLIAQEQLRNPIIKGHMDDLRKLQSKHTQNHLRILEHLKTTIMKITSKLEAKFFKKSSQFRKYKDETLTVHIDRALEFLNKCLKYDSSNVLLNEQYKMELTYCEKLQNDLLSALELFYTQQQNLINECERAELQSWKEIQDVEREHLIEQIYTALLSGQEEIRSIQREQSKKLFNERQKRFLHLFERNKALSSKKDELLDHLQKERAIEQQELLDSHNDEIRRLKQAKQEDQKRLKLIHELILQKAAFSLAQRRDKFALLRKEETDKFKLIFVKMKALLAHSHHPTEETLRFLAEWKGCYAARDAGMEELSKKEFEESTKILHRLLDIPGNENVEQRLPFCNIATVQAKLHLFEMLS</sequence>
<evidence type="ECO:0000256" key="1">
    <source>
        <dbReference type="ARBA" id="ARBA00022741"/>
    </source>
</evidence>
<evidence type="ECO:0000259" key="4">
    <source>
        <dbReference type="PROSITE" id="PS50011"/>
    </source>
</evidence>
<keyword evidence="1" id="KW-0547">Nucleotide-binding</keyword>
<dbReference type="EMBL" id="GIBP01001639">
    <property type="protein sequence ID" value="NDV30608.1"/>
    <property type="molecule type" value="Transcribed_RNA"/>
</dbReference>
<evidence type="ECO:0000256" key="2">
    <source>
        <dbReference type="ARBA" id="ARBA00022840"/>
    </source>
</evidence>
<feature type="coiled-coil region" evidence="3">
    <location>
        <begin position="400"/>
        <end position="427"/>
    </location>
</feature>
<proteinExistence type="predicted"/>
<dbReference type="Gene3D" id="1.10.510.10">
    <property type="entry name" value="Transferase(Phosphotransferase) domain 1"/>
    <property type="match status" value="1"/>
</dbReference>
<dbReference type="GO" id="GO:0005737">
    <property type="term" value="C:cytoplasm"/>
    <property type="evidence" value="ECO:0007669"/>
    <property type="project" value="TreeGrafter"/>
</dbReference>
<dbReference type="GO" id="GO:0004674">
    <property type="term" value="F:protein serine/threonine kinase activity"/>
    <property type="evidence" value="ECO:0007669"/>
    <property type="project" value="TreeGrafter"/>
</dbReference>
<dbReference type="SUPFAM" id="SSF56112">
    <property type="entry name" value="Protein kinase-like (PK-like)"/>
    <property type="match status" value="1"/>
</dbReference>
<dbReference type="PROSITE" id="PS50011">
    <property type="entry name" value="PROTEIN_KINASE_DOM"/>
    <property type="match status" value="1"/>
</dbReference>
<keyword evidence="2" id="KW-0067">ATP-binding</keyword>
<protein>
    <recommendedName>
        <fullName evidence="4">Protein kinase domain-containing protein</fullName>
    </recommendedName>
</protein>
<dbReference type="PANTHER" id="PTHR48012:SF2">
    <property type="entry name" value="STERILE20-LIKE KINASE, ISOFORM B"/>
    <property type="match status" value="1"/>
</dbReference>
<evidence type="ECO:0000256" key="3">
    <source>
        <dbReference type="SAM" id="Coils"/>
    </source>
</evidence>
<reference evidence="5" key="1">
    <citation type="journal article" date="2020" name="J. Eukaryot. Microbiol.">
        <title>De novo Sequencing, Assembly and Annotation of the Transcriptome for the Free-Living Testate Amoeba Arcella intermedia.</title>
        <authorList>
            <person name="Ribeiro G.M."/>
            <person name="Porfirio-Sousa A.L."/>
            <person name="Maurer-Alcala X.X."/>
            <person name="Katz L.A."/>
            <person name="Lahr D.J.G."/>
        </authorList>
    </citation>
    <scope>NUCLEOTIDE SEQUENCE</scope>
</reference>
<accession>A0A6B2L173</accession>
<dbReference type="PANTHER" id="PTHR48012">
    <property type="entry name" value="STERILE20-LIKE KINASE, ISOFORM B-RELATED"/>
    <property type="match status" value="1"/>
</dbReference>
<dbReference type="InterPro" id="IPR000719">
    <property type="entry name" value="Prot_kinase_dom"/>
</dbReference>
<evidence type="ECO:0000313" key="5">
    <source>
        <dbReference type="EMBL" id="NDV30608.1"/>
    </source>
</evidence>
<keyword evidence="3" id="KW-0175">Coiled coil</keyword>